<dbReference type="InterPro" id="IPR001387">
    <property type="entry name" value="Cro/C1-type_HTH"/>
</dbReference>
<dbReference type="AlphaFoldDB" id="A0A926EBC5"/>
<name>A0A926EBC5_9FIRM</name>
<dbReference type="PANTHER" id="PTHR46797:SF1">
    <property type="entry name" value="METHYLPHOSPHONATE SYNTHASE"/>
    <property type="match status" value="1"/>
</dbReference>
<protein>
    <submittedName>
        <fullName evidence="3">Helix-turn-helix transcriptional regulator</fullName>
    </submittedName>
</protein>
<dbReference type="GO" id="GO:0003700">
    <property type="term" value="F:DNA-binding transcription factor activity"/>
    <property type="evidence" value="ECO:0007669"/>
    <property type="project" value="TreeGrafter"/>
</dbReference>
<dbReference type="Pfam" id="PF01381">
    <property type="entry name" value="HTH_3"/>
    <property type="match status" value="1"/>
</dbReference>
<dbReference type="PANTHER" id="PTHR46797">
    <property type="entry name" value="HTH-TYPE TRANSCRIPTIONAL REGULATOR"/>
    <property type="match status" value="1"/>
</dbReference>
<proteinExistence type="predicted"/>
<reference evidence="3" key="1">
    <citation type="submission" date="2020-08" db="EMBL/GenBank/DDBJ databases">
        <title>Genome public.</title>
        <authorList>
            <person name="Liu C."/>
            <person name="Sun Q."/>
        </authorList>
    </citation>
    <scope>NUCLEOTIDE SEQUENCE</scope>
    <source>
        <strain evidence="3">NSJ-54</strain>
    </source>
</reference>
<comment type="caution">
    <text evidence="3">The sequence shown here is derived from an EMBL/GenBank/DDBJ whole genome shotgun (WGS) entry which is preliminary data.</text>
</comment>
<feature type="domain" description="HTH cro/C1-type" evidence="2">
    <location>
        <begin position="9"/>
        <end position="63"/>
    </location>
</feature>
<evidence type="ECO:0000256" key="1">
    <source>
        <dbReference type="ARBA" id="ARBA00023125"/>
    </source>
</evidence>
<gene>
    <name evidence="3" type="ORF">H8709_07945</name>
</gene>
<keyword evidence="4" id="KW-1185">Reference proteome</keyword>
<dbReference type="GO" id="GO:0005829">
    <property type="term" value="C:cytosol"/>
    <property type="evidence" value="ECO:0007669"/>
    <property type="project" value="TreeGrafter"/>
</dbReference>
<dbReference type="GO" id="GO:0003677">
    <property type="term" value="F:DNA binding"/>
    <property type="evidence" value="ECO:0007669"/>
    <property type="project" value="UniProtKB-KW"/>
</dbReference>
<dbReference type="RefSeq" id="WP_262397851.1">
    <property type="nucleotide sequence ID" value="NZ_JACRTC010000005.1"/>
</dbReference>
<dbReference type="SMART" id="SM00530">
    <property type="entry name" value="HTH_XRE"/>
    <property type="match status" value="1"/>
</dbReference>
<keyword evidence="1" id="KW-0238">DNA-binding</keyword>
<sequence>MIFDFGYRLRALRESKNLTQAQVARRLNLSKTTISGYENNVKTPSLDVLMQLSILYGVSSDYILGLEDRDMLLIDGLTDRQQEILRILLTEFRTSNQLRNINLSLVP</sequence>
<dbReference type="SUPFAM" id="SSF47413">
    <property type="entry name" value="lambda repressor-like DNA-binding domains"/>
    <property type="match status" value="1"/>
</dbReference>
<evidence type="ECO:0000313" key="3">
    <source>
        <dbReference type="EMBL" id="MBC8570757.1"/>
    </source>
</evidence>
<organism evidence="3 4">
    <name type="scientific">Zongyangia hominis</name>
    <dbReference type="NCBI Taxonomy" id="2763677"/>
    <lineage>
        <taxon>Bacteria</taxon>
        <taxon>Bacillati</taxon>
        <taxon>Bacillota</taxon>
        <taxon>Clostridia</taxon>
        <taxon>Eubacteriales</taxon>
        <taxon>Oscillospiraceae</taxon>
        <taxon>Zongyangia</taxon>
    </lineage>
</organism>
<dbReference type="InterPro" id="IPR050807">
    <property type="entry name" value="TransReg_Diox_bact_type"/>
</dbReference>
<dbReference type="CDD" id="cd00093">
    <property type="entry name" value="HTH_XRE"/>
    <property type="match status" value="1"/>
</dbReference>
<dbReference type="Proteomes" id="UP000660861">
    <property type="component" value="Unassembled WGS sequence"/>
</dbReference>
<evidence type="ECO:0000259" key="2">
    <source>
        <dbReference type="PROSITE" id="PS50943"/>
    </source>
</evidence>
<dbReference type="PROSITE" id="PS50943">
    <property type="entry name" value="HTH_CROC1"/>
    <property type="match status" value="1"/>
</dbReference>
<accession>A0A926EBC5</accession>
<dbReference type="Gene3D" id="1.10.260.40">
    <property type="entry name" value="lambda repressor-like DNA-binding domains"/>
    <property type="match status" value="1"/>
</dbReference>
<dbReference type="InterPro" id="IPR010982">
    <property type="entry name" value="Lambda_DNA-bd_dom_sf"/>
</dbReference>
<dbReference type="EMBL" id="JACRTC010000005">
    <property type="protein sequence ID" value="MBC8570757.1"/>
    <property type="molecule type" value="Genomic_DNA"/>
</dbReference>
<evidence type="ECO:0000313" key="4">
    <source>
        <dbReference type="Proteomes" id="UP000660861"/>
    </source>
</evidence>